<dbReference type="Proteomes" id="UP000250123">
    <property type="component" value="Chromosome SHEWBE"/>
</dbReference>
<name>A0A330M0M3_9GAMM</name>
<reference evidence="2" key="1">
    <citation type="submission" date="2018-06" db="EMBL/GenBank/DDBJ databases">
        <authorList>
            <person name="Cea G.-C."/>
            <person name="William W."/>
        </authorList>
    </citation>
    <scope>NUCLEOTIDE SEQUENCE [LARGE SCALE GENOMIC DNA]</scope>
    <source>
        <strain evidence="2">DB21MT-2</strain>
    </source>
</reference>
<evidence type="ECO:0000313" key="1">
    <source>
        <dbReference type="EMBL" id="SQH75114.1"/>
    </source>
</evidence>
<accession>A0A330M0M3</accession>
<sequence>MSHNLYIWKFDIEEENWSDISGSKQTTDDLYLGKVSPFCSKQRIN</sequence>
<dbReference type="AlphaFoldDB" id="A0A330M0M3"/>
<proteinExistence type="predicted"/>
<dbReference type="EMBL" id="LS483452">
    <property type="protein sequence ID" value="SQH75114.1"/>
    <property type="molecule type" value="Genomic_DNA"/>
</dbReference>
<protein>
    <submittedName>
        <fullName evidence="1">Uncharacterized protein</fullName>
    </submittedName>
</protein>
<dbReference type="KEGG" id="sbk:SHEWBE_1145"/>
<organism evidence="1 2">
    <name type="scientific">Shewanella benthica</name>
    <dbReference type="NCBI Taxonomy" id="43661"/>
    <lineage>
        <taxon>Bacteria</taxon>
        <taxon>Pseudomonadati</taxon>
        <taxon>Pseudomonadota</taxon>
        <taxon>Gammaproteobacteria</taxon>
        <taxon>Alteromonadales</taxon>
        <taxon>Shewanellaceae</taxon>
        <taxon>Shewanella</taxon>
    </lineage>
</organism>
<gene>
    <name evidence="1" type="ORF">SHEWBE_1145</name>
</gene>
<evidence type="ECO:0000313" key="2">
    <source>
        <dbReference type="Proteomes" id="UP000250123"/>
    </source>
</evidence>